<proteinExistence type="predicted"/>
<accession>A0A3D2SNW4</accession>
<comment type="caution">
    <text evidence="1">The sequence shown here is derived from an EMBL/GenBank/DDBJ whole genome shotgun (WGS) entry which is preliminary data.</text>
</comment>
<dbReference type="Proteomes" id="UP000263596">
    <property type="component" value="Unassembled WGS sequence"/>
</dbReference>
<dbReference type="AlphaFoldDB" id="A0A3D2SNW4"/>
<evidence type="ECO:0000313" key="1">
    <source>
        <dbReference type="EMBL" id="HCK31151.1"/>
    </source>
</evidence>
<gene>
    <name evidence="1" type="ORF">DHW29_13835</name>
</gene>
<name>A0A3D2SNW4_9GAMM</name>
<protein>
    <submittedName>
        <fullName evidence="1">tRNA dihydrouridine(20/20a) synthase DusA</fullName>
    </submittedName>
</protein>
<dbReference type="EMBL" id="DPVE01000239">
    <property type="protein sequence ID" value="HCK31151.1"/>
    <property type="molecule type" value="Genomic_DNA"/>
</dbReference>
<organism evidence="1 2">
    <name type="scientific">Acinetobacter ursingii</name>
    <dbReference type="NCBI Taxonomy" id="108980"/>
    <lineage>
        <taxon>Bacteria</taxon>
        <taxon>Pseudomonadati</taxon>
        <taxon>Pseudomonadota</taxon>
        <taxon>Gammaproteobacteria</taxon>
        <taxon>Moraxellales</taxon>
        <taxon>Moraxellaceae</taxon>
        <taxon>Acinetobacter</taxon>
    </lineage>
</organism>
<feature type="non-terminal residue" evidence="1">
    <location>
        <position position="1"/>
    </location>
</feature>
<evidence type="ECO:0000313" key="2">
    <source>
        <dbReference type="Proteomes" id="UP000263596"/>
    </source>
</evidence>
<sequence>AEGAPLSIITRHILGLFQNLPGARKWRQALSGGNAKSLTDIENALLNIREAIQRSEESQQEQHI</sequence>
<reference evidence="1 2" key="1">
    <citation type="journal article" date="2018" name="Nat. Biotechnol.">
        <title>A standardized bacterial taxonomy based on genome phylogeny substantially revises the tree of life.</title>
        <authorList>
            <person name="Parks D.H."/>
            <person name="Chuvochina M."/>
            <person name="Waite D.W."/>
            <person name="Rinke C."/>
            <person name="Skarshewski A."/>
            <person name="Chaumeil P.A."/>
            <person name="Hugenholtz P."/>
        </authorList>
    </citation>
    <scope>NUCLEOTIDE SEQUENCE [LARGE SCALE GENOMIC DNA]</scope>
    <source>
        <strain evidence="1">UBA9669</strain>
    </source>
</reference>
<dbReference type="Gene3D" id="1.20.120.1460">
    <property type="match status" value="1"/>
</dbReference>